<evidence type="ECO:0000259" key="7">
    <source>
        <dbReference type="PROSITE" id="PS51123"/>
    </source>
</evidence>
<dbReference type="InterPro" id="IPR036737">
    <property type="entry name" value="OmpA-like_sf"/>
</dbReference>
<feature type="region of interest" description="Disordered" evidence="6">
    <location>
        <begin position="440"/>
        <end position="575"/>
    </location>
</feature>
<comment type="caution">
    <text evidence="8">The sequence shown here is derived from an EMBL/GenBank/DDBJ whole genome shotgun (WGS) entry which is preliminary data.</text>
</comment>
<keyword evidence="2 5" id="KW-0472">Membrane</keyword>
<reference evidence="8" key="1">
    <citation type="submission" date="2021-01" db="EMBL/GenBank/DDBJ databases">
        <title>Fulvivirga kasyanovii gen. nov., sp nov., a novel member of the phylum Bacteroidetes isolated from seawater in a mussel farm.</title>
        <authorList>
            <person name="Zhao L.-H."/>
            <person name="Wang Z.-J."/>
        </authorList>
    </citation>
    <scope>NUCLEOTIDE SEQUENCE</scope>
    <source>
        <strain evidence="8">2943</strain>
    </source>
</reference>
<feature type="repeat" description="TPR" evidence="4">
    <location>
        <begin position="26"/>
        <end position="59"/>
    </location>
</feature>
<dbReference type="SUPFAM" id="SSF82171">
    <property type="entry name" value="DPP6 N-terminal domain-like"/>
    <property type="match status" value="1"/>
</dbReference>
<dbReference type="PANTHER" id="PTHR30329">
    <property type="entry name" value="STATOR ELEMENT OF FLAGELLAR MOTOR COMPLEX"/>
    <property type="match status" value="1"/>
</dbReference>
<comment type="subcellular location">
    <subcellularLocation>
        <location evidence="1">Cell outer membrane</location>
    </subcellularLocation>
</comment>
<dbReference type="PRINTS" id="PR01021">
    <property type="entry name" value="OMPADOMAIN"/>
</dbReference>
<proteinExistence type="predicted"/>
<evidence type="ECO:0000256" key="4">
    <source>
        <dbReference type="PROSITE-ProRule" id="PRU00339"/>
    </source>
</evidence>
<dbReference type="InterPro" id="IPR011659">
    <property type="entry name" value="WD40"/>
</dbReference>
<feature type="domain" description="OmpA-like" evidence="7">
    <location>
        <begin position="703"/>
        <end position="819"/>
    </location>
</feature>
<dbReference type="SUPFAM" id="SSF103088">
    <property type="entry name" value="OmpA-like"/>
    <property type="match status" value="1"/>
</dbReference>
<dbReference type="PROSITE" id="PS51123">
    <property type="entry name" value="OMPA_2"/>
    <property type="match status" value="1"/>
</dbReference>
<dbReference type="Gene3D" id="1.25.40.10">
    <property type="entry name" value="Tetratricopeptide repeat domain"/>
    <property type="match status" value="1"/>
</dbReference>
<sequence length="826" mass="92886">MRRRVIGFLLIFQLLFALTSGYSQSHKFYLKRGKRYYKIGAYDRAIGDFKRAARIRKGNATITYHLGLAYLGAGDVDQALKNLEKVYLLNPKIDREITYYLGTAYQYQYDLEKAKKVFQIYKDLKKKNESKALKKIRECDFGIASIAKKQNTEVRNLREPINSKYNDYAPIIDPKGRFLILTSSRNGSTGGLRLTDGSYYEDIYISYKRNGKWDDPKKISPKINIKYHDAACSISPDGQTLYFYYERGGGNIYASTKENNLWSEPVKLTDKINSVFWETSASITADGKTIYFSSDRPGGIGGLDIYRTDLRENGEWSTPVNLGPTINTRFSEDAPFISPDGKTLYFGSNGHTGMGGNDIFYSRVVNGRYQEPVNMGYPINTVFNDLYFTISPDNKHGYYASSQPDGEGDADIYEIIFHEWPEGDRPEVSPDVTPQVIARLNEDPEPEEQVSAPAREERKEPEVTVAQVEPKEKEEPEITVAQVEPEKTEAKKEPETPVIETKEEVAVVTPTTSEPTSTKQEEPQEDKQPDIEEDIEIEQPIARNETPEPVVEEAEEQKSAPIAVEKPFVNDAPSPTAQVVIPSTEEARVIEKASVQYFDEDFINEQKEKGVVTILKGKVIDAGNAKPLFATMKLIDNESNTILAEVKSDPISGDFELIIPHGGNYGVTTTRLGYLFNSINFSIPKNTEMPELDTHILLQKAEVGSKVILKNIFFDTGKSDLRTESLAELFQIRSLLSENPSMNVQINGHTDNTGNAVYNKVLSKKRAQSVVDYLISHNIDANRLSAKGFGEERPLVSNDDEEDGREINRRTEIEIISVDNSIAGNP</sequence>
<keyword evidence="3" id="KW-0998">Cell outer membrane</keyword>
<name>A0A937F8H0_9BACT</name>
<organism evidence="8 9">
    <name type="scientific">Fulvivirga sediminis</name>
    <dbReference type="NCBI Taxonomy" id="2803949"/>
    <lineage>
        <taxon>Bacteria</taxon>
        <taxon>Pseudomonadati</taxon>
        <taxon>Bacteroidota</taxon>
        <taxon>Cytophagia</taxon>
        <taxon>Cytophagales</taxon>
        <taxon>Fulvivirgaceae</taxon>
        <taxon>Fulvivirga</taxon>
    </lineage>
</organism>
<evidence type="ECO:0000256" key="5">
    <source>
        <dbReference type="PROSITE-ProRule" id="PRU00473"/>
    </source>
</evidence>
<dbReference type="PROSITE" id="PS50005">
    <property type="entry name" value="TPR"/>
    <property type="match status" value="2"/>
</dbReference>
<evidence type="ECO:0000256" key="6">
    <source>
        <dbReference type="SAM" id="MobiDB-lite"/>
    </source>
</evidence>
<feature type="compositionally biased region" description="Basic and acidic residues" evidence="6">
    <location>
        <begin position="519"/>
        <end position="530"/>
    </location>
</feature>
<evidence type="ECO:0000313" key="8">
    <source>
        <dbReference type="EMBL" id="MBL3655978.1"/>
    </source>
</evidence>
<dbReference type="Gene3D" id="3.30.1330.60">
    <property type="entry name" value="OmpA-like domain"/>
    <property type="match status" value="1"/>
</dbReference>
<evidence type="ECO:0000313" key="9">
    <source>
        <dbReference type="Proteomes" id="UP000659388"/>
    </source>
</evidence>
<dbReference type="EMBL" id="JAESIY010000003">
    <property type="protein sequence ID" value="MBL3655978.1"/>
    <property type="molecule type" value="Genomic_DNA"/>
</dbReference>
<dbReference type="Pfam" id="PF00691">
    <property type="entry name" value="OmpA"/>
    <property type="match status" value="1"/>
</dbReference>
<dbReference type="RefSeq" id="WP_202243665.1">
    <property type="nucleotide sequence ID" value="NZ_JAESIY010000003.1"/>
</dbReference>
<gene>
    <name evidence="8" type="ORF">JL102_07545</name>
</gene>
<dbReference type="InterPro" id="IPR050330">
    <property type="entry name" value="Bact_OuterMem_StrucFunc"/>
</dbReference>
<dbReference type="PANTHER" id="PTHR30329:SF21">
    <property type="entry name" value="LIPOPROTEIN YIAD-RELATED"/>
    <property type="match status" value="1"/>
</dbReference>
<dbReference type="InterPro" id="IPR011042">
    <property type="entry name" value="6-blade_b-propeller_TolB-like"/>
</dbReference>
<evidence type="ECO:0000256" key="1">
    <source>
        <dbReference type="ARBA" id="ARBA00004442"/>
    </source>
</evidence>
<feature type="repeat" description="TPR" evidence="4">
    <location>
        <begin position="60"/>
        <end position="93"/>
    </location>
</feature>
<dbReference type="InterPro" id="IPR006665">
    <property type="entry name" value="OmpA-like"/>
</dbReference>
<dbReference type="SMART" id="SM00028">
    <property type="entry name" value="TPR"/>
    <property type="match status" value="3"/>
</dbReference>
<accession>A0A937F8H0</accession>
<dbReference type="SUPFAM" id="SSF48452">
    <property type="entry name" value="TPR-like"/>
    <property type="match status" value="1"/>
</dbReference>
<dbReference type="InterPro" id="IPR011990">
    <property type="entry name" value="TPR-like_helical_dom_sf"/>
</dbReference>
<feature type="compositionally biased region" description="Basic and acidic residues" evidence="6">
    <location>
        <begin position="484"/>
        <end position="505"/>
    </location>
</feature>
<dbReference type="CDD" id="cd07185">
    <property type="entry name" value="OmpA_C-like"/>
    <property type="match status" value="1"/>
</dbReference>
<dbReference type="AlphaFoldDB" id="A0A937F8H0"/>
<dbReference type="Gene3D" id="2.120.10.30">
    <property type="entry name" value="TolB, C-terminal domain"/>
    <property type="match status" value="1"/>
</dbReference>
<dbReference type="GO" id="GO:0009279">
    <property type="term" value="C:cell outer membrane"/>
    <property type="evidence" value="ECO:0007669"/>
    <property type="project" value="UniProtKB-SubCell"/>
</dbReference>
<keyword evidence="4" id="KW-0802">TPR repeat</keyword>
<dbReference type="InterPro" id="IPR019734">
    <property type="entry name" value="TPR_rpt"/>
</dbReference>
<dbReference type="Pfam" id="PF07676">
    <property type="entry name" value="PD40"/>
    <property type="match status" value="5"/>
</dbReference>
<dbReference type="Proteomes" id="UP000659388">
    <property type="component" value="Unassembled WGS sequence"/>
</dbReference>
<feature type="compositionally biased region" description="Low complexity" evidence="6">
    <location>
        <begin position="506"/>
        <end position="518"/>
    </location>
</feature>
<protein>
    <submittedName>
        <fullName evidence="8">PD40 domain-containing protein</fullName>
    </submittedName>
</protein>
<keyword evidence="9" id="KW-1185">Reference proteome</keyword>
<dbReference type="InterPro" id="IPR006664">
    <property type="entry name" value="OMP_bac"/>
</dbReference>
<evidence type="ECO:0000256" key="2">
    <source>
        <dbReference type="ARBA" id="ARBA00023136"/>
    </source>
</evidence>
<evidence type="ECO:0000256" key="3">
    <source>
        <dbReference type="ARBA" id="ARBA00023237"/>
    </source>
</evidence>